<evidence type="ECO:0000256" key="1">
    <source>
        <dbReference type="ARBA" id="ARBA00004141"/>
    </source>
</evidence>
<keyword evidence="5 10" id="KW-1133">Transmembrane helix</keyword>
<dbReference type="PRINTS" id="PR00176">
    <property type="entry name" value="NANEUSMPORT"/>
</dbReference>
<reference evidence="11 12" key="2">
    <citation type="journal article" date="2019" name="G3 (Bethesda)">
        <title>Hybrid Assembly of the Genome of the Entomopathogenic Nematode Steinernema carpocapsae Identifies the X-Chromosome.</title>
        <authorList>
            <person name="Serra L."/>
            <person name="Macchietto M."/>
            <person name="Macias-Munoz A."/>
            <person name="McGill C.J."/>
            <person name="Rodriguez I.M."/>
            <person name="Rodriguez B."/>
            <person name="Murad R."/>
            <person name="Mortazavi A."/>
        </authorList>
    </citation>
    <scope>NUCLEOTIDE SEQUENCE [LARGE SCALE GENOMIC DNA]</scope>
    <source>
        <strain evidence="11 12">ALL</strain>
    </source>
</reference>
<keyword evidence="2" id="KW-0813">Transport</keyword>
<dbReference type="AlphaFoldDB" id="A0A4U5LWR5"/>
<dbReference type="GO" id="GO:0005886">
    <property type="term" value="C:plasma membrane"/>
    <property type="evidence" value="ECO:0007669"/>
    <property type="project" value="TreeGrafter"/>
</dbReference>
<feature type="binding site" evidence="7">
    <location>
        <position position="317"/>
    </location>
    <ligand>
        <name>Na(+)</name>
        <dbReference type="ChEBI" id="CHEBI:29101"/>
        <label>1</label>
    </ligand>
</feature>
<keyword evidence="7" id="KW-0915">Sodium</keyword>
<feature type="binding site" evidence="7">
    <location>
        <position position="414"/>
    </location>
    <ligand>
        <name>Na(+)</name>
        <dbReference type="ChEBI" id="CHEBI:29101"/>
        <label>1</label>
    </ligand>
</feature>
<evidence type="ECO:0000256" key="7">
    <source>
        <dbReference type="PIRSR" id="PIRSR600175-1"/>
    </source>
</evidence>
<feature type="region of interest" description="Disordered" evidence="9">
    <location>
        <begin position="37"/>
        <end position="67"/>
    </location>
</feature>
<feature type="binding site" evidence="7">
    <location>
        <position position="92"/>
    </location>
    <ligand>
        <name>Na(+)</name>
        <dbReference type="ChEBI" id="CHEBI:29101"/>
        <label>1</label>
    </ligand>
</feature>
<feature type="binding site" evidence="7">
    <location>
        <position position="417"/>
    </location>
    <ligand>
        <name>Na(+)</name>
        <dbReference type="ChEBI" id="CHEBI:29101"/>
        <label>1</label>
    </ligand>
</feature>
<feature type="binding site" evidence="7">
    <location>
        <position position="349"/>
    </location>
    <ligand>
        <name>Na(+)</name>
        <dbReference type="ChEBI" id="CHEBI:29101"/>
        <label>1</label>
    </ligand>
</feature>
<gene>
    <name evidence="11" type="ORF">L596_027864</name>
</gene>
<proteinExistence type="predicted"/>
<feature type="binding site" evidence="7">
    <location>
        <position position="96"/>
    </location>
    <ligand>
        <name>Na(+)</name>
        <dbReference type="ChEBI" id="CHEBI:29101"/>
        <label>1</label>
    </ligand>
</feature>
<name>A0A4U5LWR5_STECR</name>
<feature type="transmembrane region" description="Helical" evidence="10">
    <location>
        <begin position="444"/>
        <end position="462"/>
    </location>
</feature>
<dbReference type="NCBIfam" id="NF037979">
    <property type="entry name" value="Na_transp"/>
    <property type="match status" value="1"/>
</dbReference>
<keyword evidence="3 10" id="KW-0812">Transmembrane</keyword>
<reference evidence="11 12" key="1">
    <citation type="journal article" date="2015" name="Genome Biol.">
        <title>Comparative genomics of Steinernema reveals deeply conserved gene regulatory networks.</title>
        <authorList>
            <person name="Dillman A.R."/>
            <person name="Macchietto M."/>
            <person name="Porter C.F."/>
            <person name="Rogers A."/>
            <person name="Williams B."/>
            <person name="Antoshechkin I."/>
            <person name="Lee M.M."/>
            <person name="Goodwin Z."/>
            <person name="Lu X."/>
            <person name="Lewis E.E."/>
            <person name="Goodrich-Blair H."/>
            <person name="Stock S.P."/>
            <person name="Adams B.J."/>
            <person name="Sternberg P.W."/>
            <person name="Mortazavi A."/>
        </authorList>
    </citation>
    <scope>NUCLEOTIDE SEQUENCE [LARGE SCALE GENOMIC DNA]</scope>
    <source>
        <strain evidence="11 12">ALL</strain>
    </source>
</reference>
<dbReference type="GO" id="GO:0043005">
    <property type="term" value="C:neuron projection"/>
    <property type="evidence" value="ECO:0007669"/>
    <property type="project" value="TreeGrafter"/>
</dbReference>
<dbReference type="InterPro" id="IPR000175">
    <property type="entry name" value="Na/ntran_symport"/>
</dbReference>
<dbReference type="PANTHER" id="PTHR11616">
    <property type="entry name" value="SODIUM/CHLORIDE DEPENDENT TRANSPORTER"/>
    <property type="match status" value="1"/>
</dbReference>
<dbReference type="GO" id="GO:0046872">
    <property type="term" value="F:metal ion binding"/>
    <property type="evidence" value="ECO:0007669"/>
    <property type="project" value="UniProtKB-KW"/>
</dbReference>
<comment type="subcellular location">
    <subcellularLocation>
        <location evidence="1">Membrane</location>
        <topology evidence="1">Multi-pass membrane protein</topology>
    </subcellularLocation>
</comment>
<feature type="transmembrane region" description="Helical" evidence="10">
    <location>
        <begin position="314"/>
        <end position="330"/>
    </location>
</feature>
<evidence type="ECO:0000256" key="8">
    <source>
        <dbReference type="PIRSR" id="PIRSR600175-2"/>
    </source>
</evidence>
<dbReference type="SUPFAM" id="SSF161070">
    <property type="entry name" value="SNF-like"/>
    <property type="match status" value="1"/>
</dbReference>
<dbReference type="PANTHER" id="PTHR11616:SF20">
    <property type="entry name" value="SODIUM- AND CHLORIDE-DEPENDENT BETAINE TRANSPORTER"/>
    <property type="match status" value="1"/>
</dbReference>
<feature type="transmembrane region" description="Helical" evidence="10">
    <location>
        <begin position="232"/>
        <end position="251"/>
    </location>
</feature>
<dbReference type="STRING" id="34508.A0A4U5LWR5"/>
<feature type="transmembrane region" description="Helical" evidence="10">
    <location>
        <begin position="474"/>
        <end position="499"/>
    </location>
</feature>
<comment type="caution">
    <text evidence="11">The sequence shown here is derived from an EMBL/GenBank/DDBJ whole genome shotgun (WGS) entry which is preliminary data.</text>
</comment>
<feature type="transmembrane region" description="Helical" evidence="10">
    <location>
        <begin position="402"/>
        <end position="423"/>
    </location>
</feature>
<dbReference type="Proteomes" id="UP000298663">
    <property type="component" value="Unassembled WGS sequence"/>
</dbReference>
<keyword evidence="4" id="KW-0769">Symport</keyword>
<evidence type="ECO:0000256" key="6">
    <source>
        <dbReference type="ARBA" id="ARBA00023136"/>
    </source>
</evidence>
<evidence type="ECO:0000313" key="12">
    <source>
        <dbReference type="Proteomes" id="UP000298663"/>
    </source>
</evidence>
<feature type="transmembrane region" description="Helical" evidence="10">
    <location>
        <begin position="554"/>
        <end position="580"/>
    </location>
</feature>
<accession>A0A4U5LWR5</accession>
<evidence type="ECO:0000256" key="9">
    <source>
        <dbReference type="SAM" id="MobiDB-lite"/>
    </source>
</evidence>
<dbReference type="GO" id="GO:0005332">
    <property type="term" value="F:gamma-aminobutyric acid:sodium:chloride symporter activity"/>
    <property type="evidence" value="ECO:0007669"/>
    <property type="project" value="TreeGrafter"/>
</dbReference>
<feature type="transmembrane region" description="Helical" evidence="10">
    <location>
        <begin position="520"/>
        <end position="542"/>
    </location>
</feature>
<evidence type="ECO:0000256" key="2">
    <source>
        <dbReference type="ARBA" id="ARBA00022448"/>
    </source>
</evidence>
<protein>
    <recommendedName>
        <fullName evidence="13">Transporter</fullName>
    </recommendedName>
</protein>
<feature type="binding site" evidence="7">
    <location>
        <position position="91"/>
    </location>
    <ligand>
        <name>Na(+)</name>
        <dbReference type="ChEBI" id="CHEBI:29101"/>
        <label>1</label>
    </ligand>
</feature>
<dbReference type="InterPro" id="IPR037272">
    <property type="entry name" value="SNS_sf"/>
</dbReference>
<keyword evidence="8" id="KW-1015">Disulfide bond</keyword>
<evidence type="ECO:0000256" key="10">
    <source>
        <dbReference type="SAM" id="Phobius"/>
    </source>
</evidence>
<sequence length="635" mass="71263">MSSNGKTSTDAVGGREMQKMANDIADKLSTFVVHLSGEEDAEKRPSECSGDEEQQQFSSDSTLCDEKPKKQVHRQQWSSQIDFLMSLIAYAVGLGNVWRFPYLCFKNGGVLMEVSTGQFLRRGGIEVWRKACPLFKGVGYGNVVLALMCCSYYCVIITWALYYLVASFSWEFPWESCGNWWNDELCITGKESHETLKNLASNLTRATETSVEQFWEKRVLMQSDSIEEFGEIQWELLGLSVVAWLIVYFALWKGITEAEKFMYFCSMCPYVILFVLLIRGLTLPGASQGISYFLTPNVTKLYDTAVWKDAGTQVFYSYGVGFGTLMALGSHNKYQHNAHRDVITVSLINTGTSCLAGFVVFSILGYMAETAEKSVADIVKPGVGLAFLAYPEVASILPFKQFWAILFFLMLVILGIDTQVCLLEGAVVSLEDVFPQRLRKYRKQTLAVFCLVLFAVGVPMLTRAGTHWLTLVDAYGASGFALLFVVFFEVVGLAWGFGADRIKAAIVDMMDFRPCFFWTLAWKFSAPILTFVLFWVCVFKYSPLKYPSGVEFPLWAQIFGFGLSLSSMVPIPIYFLYYLCTAKGDSVALKIADGFSPHNDIQEGLPSSKDLAEMKLSNIGIYEECQNLQEMLNLQ</sequence>
<organism evidence="11 12">
    <name type="scientific">Steinernema carpocapsae</name>
    <name type="common">Entomopathogenic nematode</name>
    <dbReference type="NCBI Taxonomy" id="34508"/>
    <lineage>
        <taxon>Eukaryota</taxon>
        <taxon>Metazoa</taxon>
        <taxon>Ecdysozoa</taxon>
        <taxon>Nematoda</taxon>
        <taxon>Chromadorea</taxon>
        <taxon>Rhabditida</taxon>
        <taxon>Tylenchina</taxon>
        <taxon>Panagrolaimomorpha</taxon>
        <taxon>Strongyloidoidea</taxon>
        <taxon>Steinernematidae</taxon>
        <taxon>Steinernema</taxon>
    </lineage>
</organism>
<evidence type="ECO:0008006" key="13">
    <source>
        <dbReference type="Google" id="ProtNLM"/>
    </source>
</evidence>
<evidence type="ECO:0000256" key="5">
    <source>
        <dbReference type="ARBA" id="ARBA00022989"/>
    </source>
</evidence>
<dbReference type="EMBL" id="AZBU02000011">
    <property type="protein sequence ID" value="TKR60646.1"/>
    <property type="molecule type" value="Genomic_DNA"/>
</dbReference>
<feature type="disulfide bond" evidence="8">
    <location>
        <begin position="177"/>
        <end position="186"/>
    </location>
</feature>
<keyword evidence="12" id="KW-1185">Reference proteome</keyword>
<feature type="transmembrane region" description="Helical" evidence="10">
    <location>
        <begin position="143"/>
        <end position="165"/>
    </location>
</feature>
<feature type="transmembrane region" description="Helical" evidence="10">
    <location>
        <begin position="271"/>
        <end position="294"/>
    </location>
</feature>
<dbReference type="OrthoDB" id="6581954at2759"/>
<keyword evidence="6 10" id="KW-0472">Membrane</keyword>
<dbReference type="Pfam" id="PF00209">
    <property type="entry name" value="SNF"/>
    <property type="match status" value="1"/>
</dbReference>
<evidence type="ECO:0000313" key="11">
    <source>
        <dbReference type="EMBL" id="TKR60646.1"/>
    </source>
</evidence>
<dbReference type="PROSITE" id="PS50267">
    <property type="entry name" value="NA_NEUROTRAN_SYMP_3"/>
    <property type="match status" value="1"/>
</dbReference>
<feature type="transmembrane region" description="Helical" evidence="10">
    <location>
        <begin position="342"/>
        <end position="367"/>
    </location>
</feature>
<evidence type="ECO:0000256" key="4">
    <source>
        <dbReference type="ARBA" id="ARBA00022847"/>
    </source>
</evidence>
<evidence type="ECO:0000256" key="3">
    <source>
        <dbReference type="ARBA" id="ARBA00022692"/>
    </source>
</evidence>
<keyword evidence="7" id="KW-0479">Metal-binding</keyword>